<comment type="caution">
    <text evidence="1">The sequence shown here is derived from an EMBL/GenBank/DDBJ whole genome shotgun (WGS) entry which is preliminary data.</text>
</comment>
<reference evidence="1" key="2">
    <citation type="journal article" date="2020" name="Nat. Commun.">
        <title>Large-scale genome sequencing of mycorrhizal fungi provides insights into the early evolution of symbiotic traits.</title>
        <authorList>
            <person name="Miyauchi S."/>
            <person name="Kiss E."/>
            <person name="Kuo A."/>
            <person name="Drula E."/>
            <person name="Kohler A."/>
            <person name="Sanchez-Garcia M."/>
            <person name="Morin E."/>
            <person name="Andreopoulos B."/>
            <person name="Barry K.W."/>
            <person name="Bonito G."/>
            <person name="Buee M."/>
            <person name="Carver A."/>
            <person name="Chen C."/>
            <person name="Cichocki N."/>
            <person name="Clum A."/>
            <person name="Culley D."/>
            <person name="Crous P.W."/>
            <person name="Fauchery L."/>
            <person name="Girlanda M."/>
            <person name="Hayes R.D."/>
            <person name="Keri Z."/>
            <person name="LaButti K."/>
            <person name="Lipzen A."/>
            <person name="Lombard V."/>
            <person name="Magnuson J."/>
            <person name="Maillard F."/>
            <person name="Murat C."/>
            <person name="Nolan M."/>
            <person name="Ohm R.A."/>
            <person name="Pangilinan J."/>
            <person name="Pereira M.F."/>
            <person name="Perotto S."/>
            <person name="Peter M."/>
            <person name="Pfister S."/>
            <person name="Riley R."/>
            <person name="Sitrit Y."/>
            <person name="Stielow J.B."/>
            <person name="Szollosi G."/>
            <person name="Zifcakova L."/>
            <person name="Stursova M."/>
            <person name="Spatafora J.W."/>
            <person name="Tedersoo L."/>
            <person name="Vaario L.M."/>
            <person name="Yamada A."/>
            <person name="Yan M."/>
            <person name="Wang P."/>
            <person name="Xu J."/>
            <person name="Bruns T."/>
            <person name="Baldrian P."/>
            <person name="Vilgalys R."/>
            <person name="Dunand C."/>
            <person name="Henrissat B."/>
            <person name="Grigoriev I.V."/>
            <person name="Hibbett D."/>
            <person name="Nagy L.G."/>
            <person name="Martin F.M."/>
        </authorList>
    </citation>
    <scope>NUCLEOTIDE SEQUENCE</scope>
    <source>
        <strain evidence="1">P2</strain>
    </source>
</reference>
<organism evidence="1 2">
    <name type="scientific">Thelephora ganbajun</name>
    <name type="common">Ganba fungus</name>
    <dbReference type="NCBI Taxonomy" id="370292"/>
    <lineage>
        <taxon>Eukaryota</taxon>
        <taxon>Fungi</taxon>
        <taxon>Dikarya</taxon>
        <taxon>Basidiomycota</taxon>
        <taxon>Agaricomycotina</taxon>
        <taxon>Agaricomycetes</taxon>
        <taxon>Thelephorales</taxon>
        <taxon>Thelephoraceae</taxon>
        <taxon>Thelephora</taxon>
    </lineage>
</organism>
<proteinExistence type="predicted"/>
<keyword evidence="2" id="KW-1185">Reference proteome</keyword>
<dbReference type="EMBL" id="MU118092">
    <property type="protein sequence ID" value="KAF9645386.1"/>
    <property type="molecule type" value="Genomic_DNA"/>
</dbReference>
<gene>
    <name evidence="1" type="ORF">BDM02DRAFT_3189747</name>
</gene>
<dbReference type="Proteomes" id="UP000886501">
    <property type="component" value="Unassembled WGS sequence"/>
</dbReference>
<accession>A0ACB6Z6Z9</accession>
<sequence>MDPEHDNTGDHSRQATLENRISVHATKTITDAEANFEEAWKREVQMYHKEVKQRVRRLDVAIIYATICCLATFFSLRLDRCLGFIGRCNDIRAGSDIELIETWCLVVFLSILSIASVTRWSQGIFTRSISPELRSHIEQLSATSADHSASWMDRIVHFIPYASSFLFLYEVLDNLPLNTPTFSMNVFWSVSLLTILLALPDLQRRPPSTAPASIQRQASSPSFLVDRGHVGKHTRTHSNGEPITDYDTKEPLFMSVLRQEHSPLKAERIRWMLDRPLDDETTSVVLRAILRMTWRSGNHSPLLKRCYEILLRSFDVVDGQPAVIPRLRNLAYLSARAFCHVFIQSSSDAQGNDKTIASLRERHIGLSLGHHENDSNLQSVLGLTDRLLGIDQDIEWPSFQLSSAHHLWVSDILLYHACNLVTAGKQRKVYDEIAIFVQDTFSLEPPAALSIDTNCLLMVGLLVDIPVHPDDLLVSGEKKSSRFTPIIERLFAKLNSTIQDRTSAEAEIGAALDALRCIGLLTYNVVPQRCFELFTTIMTTASHLPAGLKWEAARLALHGAFKWDGYYPMVSSPREVLSFLEYHFDLQAKGENQDEPAIHYAVRALAFGASPTCLSALDHFDLTAYPFFDGIRSLFHPDKPHELKKAALCFLSHIEAHWFPVFSEYVSPDAVQDFCEDLVSAINEVFVDELEVKRAATTVLLSMADASTFRLHIPLHMWEHLEFVHELGEGSRSLRRCRDNSDIIPALRRTKDQKPLLLWLAILWREITKLDPKIQEQAVDATTSAVAHSPHVEDFLLLLLNAEETRLEEKLRAFSAWSTDEEVEILRLKLYELRESRTHFYEVCEPEDIP</sequence>
<evidence type="ECO:0000313" key="1">
    <source>
        <dbReference type="EMBL" id="KAF9645386.1"/>
    </source>
</evidence>
<name>A0ACB6Z6Z9_THEGA</name>
<protein>
    <submittedName>
        <fullName evidence="1">Uncharacterized protein</fullName>
    </submittedName>
</protein>
<reference evidence="1" key="1">
    <citation type="submission" date="2019-10" db="EMBL/GenBank/DDBJ databases">
        <authorList>
            <consortium name="DOE Joint Genome Institute"/>
            <person name="Kuo A."/>
            <person name="Miyauchi S."/>
            <person name="Kiss E."/>
            <person name="Drula E."/>
            <person name="Kohler A."/>
            <person name="Sanchez-Garcia M."/>
            <person name="Andreopoulos B."/>
            <person name="Barry K.W."/>
            <person name="Bonito G."/>
            <person name="Buee M."/>
            <person name="Carver A."/>
            <person name="Chen C."/>
            <person name="Cichocki N."/>
            <person name="Clum A."/>
            <person name="Culley D."/>
            <person name="Crous P.W."/>
            <person name="Fauchery L."/>
            <person name="Girlanda M."/>
            <person name="Hayes R."/>
            <person name="Keri Z."/>
            <person name="Labutti K."/>
            <person name="Lipzen A."/>
            <person name="Lombard V."/>
            <person name="Magnuson J."/>
            <person name="Maillard F."/>
            <person name="Morin E."/>
            <person name="Murat C."/>
            <person name="Nolan M."/>
            <person name="Ohm R."/>
            <person name="Pangilinan J."/>
            <person name="Pereira M."/>
            <person name="Perotto S."/>
            <person name="Peter M."/>
            <person name="Riley R."/>
            <person name="Sitrit Y."/>
            <person name="Stielow B."/>
            <person name="Szollosi G."/>
            <person name="Zifcakova L."/>
            <person name="Stursova M."/>
            <person name="Spatafora J.W."/>
            <person name="Tedersoo L."/>
            <person name="Vaario L.-M."/>
            <person name="Yamada A."/>
            <person name="Yan M."/>
            <person name="Wang P."/>
            <person name="Xu J."/>
            <person name="Bruns T."/>
            <person name="Baldrian P."/>
            <person name="Vilgalys R."/>
            <person name="Henrissat B."/>
            <person name="Grigoriev I.V."/>
            <person name="Hibbett D."/>
            <person name="Nagy L.G."/>
            <person name="Martin F.M."/>
        </authorList>
    </citation>
    <scope>NUCLEOTIDE SEQUENCE</scope>
    <source>
        <strain evidence="1">P2</strain>
    </source>
</reference>
<evidence type="ECO:0000313" key="2">
    <source>
        <dbReference type="Proteomes" id="UP000886501"/>
    </source>
</evidence>